<evidence type="ECO:0000313" key="2">
    <source>
        <dbReference type="EMBL" id="KKR23620.1"/>
    </source>
</evidence>
<dbReference type="Proteomes" id="UP000034764">
    <property type="component" value="Unassembled WGS sequence"/>
</dbReference>
<feature type="transmembrane region" description="Helical" evidence="1">
    <location>
        <begin position="46"/>
        <end position="68"/>
    </location>
</feature>
<sequence>MNKKIGISLLGLVAVVMLFGPAVYAVDSLPSGTPITLGEIYDTMRFVATTIMLMSMVFAVIWFIWAGIKYMTAGEKGVEAAKKMFWNGVWGTMIILGVGVIIRTIAALVNRSFFWF</sequence>
<keyword evidence="1" id="KW-0472">Membrane</keyword>
<evidence type="ECO:0000313" key="3">
    <source>
        <dbReference type="Proteomes" id="UP000034764"/>
    </source>
</evidence>
<dbReference type="AlphaFoldDB" id="A0A0G0RMB4"/>
<proteinExistence type="predicted"/>
<evidence type="ECO:0000256" key="1">
    <source>
        <dbReference type="SAM" id="Phobius"/>
    </source>
</evidence>
<reference evidence="2 3" key="1">
    <citation type="journal article" date="2015" name="Nature">
        <title>rRNA introns, odd ribosomes, and small enigmatic genomes across a large radiation of phyla.</title>
        <authorList>
            <person name="Brown C.T."/>
            <person name="Hug L.A."/>
            <person name="Thomas B.C."/>
            <person name="Sharon I."/>
            <person name="Castelle C.J."/>
            <person name="Singh A."/>
            <person name="Wilkins M.J."/>
            <person name="Williams K.H."/>
            <person name="Banfield J.F."/>
        </authorList>
    </citation>
    <scope>NUCLEOTIDE SEQUENCE [LARGE SCALE GENOMIC DNA]</scope>
</reference>
<feature type="transmembrane region" description="Helical" evidence="1">
    <location>
        <begin position="89"/>
        <end position="109"/>
    </location>
</feature>
<protein>
    <submittedName>
        <fullName evidence="2">Uncharacterized protein</fullName>
    </submittedName>
</protein>
<comment type="caution">
    <text evidence="2">The sequence shown here is derived from an EMBL/GenBank/DDBJ whole genome shotgun (WGS) entry which is preliminary data.</text>
</comment>
<keyword evidence="1" id="KW-0812">Transmembrane</keyword>
<keyword evidence="1" id="KW-1133">Transmembrane helix</keyword>
<gene>
    <name evidence="2" type="ORF">UT53_C0011G0005</name>
</gene>
<name>A0A0G0RMB4_9BACT</name>
<organism evidence="2 3">
    <name type="scientific">Candidatus Yanofskybacteria bacterium GW2011_GWD2_39_48</name>
    <dbReference type="NCBI Taxonomy" id="1619031"/>
    <lineage>
        <taxon>Bacteria</taxon>
        <taxon>Candidatus Yanofskyibacteriota</taxon>
    </lineage>
</organism>
<dbReference type="EMBL" id="LBXD01000011">
    <property type="protein sequence ID" value="KKR23620.1"/>
    <property type="molecule type" value="Genomic_DNA"/>
</dbReference>
<feature type="transmembrane region" description="Helical" evidence="1">
    <location>
        <begin position="7"/>
        <end position="26"/>
    </location>
</feature>
<accession>A0A0G0RMB4</accession>